<dbReference type="KEGG" id="baqk:QN215_07190"/>
<sequence length="129" mass="15137">MGYRYLSIEVDSRLPVDMRISCDSDSWLKKSREQYAREQHYDPGESVRYREPDLPKIRDIRGVLSDETYHIDLKNESPFPNGGTITCVCTIPILKPDALNFTYDETSDETFNARYYGTLYFQEFRQVTS</sequence>
<evidence type="ECO:0000313" key="1">
    <source>
        <dbReference type="EMBL" id="XDS44052.1"/>
    </source>
</evidence>
<protein>
    <submittedName>
        <fullName evidence="1">Uncharacterized protein</fullName>
    </submittedName>
</protein>
<name>A0AB39U513_9BIFI</name>
<proteinExistence type="predicted"/>
<gene>
    <name evidence="1" type="ORF">QN215_07190</name>
</gene>
<dbReference type="RefSeq" id="WP_369343648.1">
    <property type="nucleotide sequence ID" value="NZ_CP129674.1"/>
</dbReference>
<dbReference type="EMBL" id="CP129674">
    <property type="protein sequence ID" value="XDS44052.1"/>
    <property type="molecule type" value="Genomic_DNA"/>
</dbReference>
<organism evidence="1">
    <name type="scientific">Bifidobacterium aquikefiricola</name>
    <dbReference type="NCBI Taxonomy" id="3059038"/>
    <lineage>
        <taxon>Bacteria</taxon>
        <taxon>Bacillati</taxon>
        <taxon>Actinomycetota</taxon>
        <taxon>Actinomycetes</taxon>
        <taxon>Bifidobacteriales</taxon>
        <taxon>Bifidobacteriaceae</taxon>
        <taxon>Bifidobacterium</taxon>
    </lineage>
</organism>
<reference evidence="1" key="1">
    <citation type="submission" date="2023-07" db="EMBL/GenBank/DDBJ databases">
        <title>Bifidobacterium aquikefiriaerophilum sp. nov. and Bifidobacterium eccum sp. nov., isolated from water kefir.</title>
        <authorList>
            <person name="Breselge S."/>
            <person name="Bellassi P."/>
            <person name="Barcenilla C."/>
            <person name="Alvarez-Ordonez A."/>
            <person name="Morelli L."/>
            <person name="Cotter P.D."/>
        </authorList>
    </citation>
    <scope>NUCLEOTIDE SEQUENCE</scope>
    <source>
        <strain evidence="1">WK041_4_12</strain>
    </source>
</reference>
<accession>A0AB39U513</accession>
<dbReference type="AlphaFoldDB" id="A0AB39U513"/>